<organism evidence="2 3">
    <name type="scientific">Lepisosteus oculatus</name>
    <name type="common">Spotted gar</name>
    <dbReference type="NCBI Taxonomy" id="7918"/>
    <lineage>
        <taxon>Eukaryota</taxon>
        <taxon>Metazoa</taxon>
        <taxon>Chordata</taxon>
        <taxon>Craniata</taxon>
        <taxon>Vertebrata</taxon>
        <taxon>Euteleostomi</taxon>
        <taxon>Actinopterygii</taxon>
        <taxon>Neopterygii</taxon>
        <taxon>Holostei</taxon>
        <taxon>Semionotiformes</taxon>
        <taxon>Lepisosteidae</taxon>
        <taxon>Lepisosteus</taxon>
    </lineage>
</organism>
<dbReference type="InParanoid" id="W5MCL8"/>
<dbReference type="HOGENOM" id="CLU_2855565_0_0_1"/>
<dbReference type="AlphaFoldDB" id="W5MCL8"/>
<evidence type="ECO:0000313" key="2">
    <source>
        <dbReference type="Ensembl" id="ENSLOCP00000006127.1"/>
    </source>
</evidence>
<dbReference type="Proteomes" id="UP000018468">
    <property type="component" value="Linkage group LG10"/>
</dbReference>
<sequence length="65" mass="7451">LVRISLCTLVLLGLLLLFSKYGPKNTTKEKHHQLSFQQFYLFSSCPLLPLQYSSTNFSTHCHTCC</sequence>
<keyword evidence="3" id="KW-1185">Reference proteome</keyword>
<proteinExistence type="predicted"/>
<accession>W5MCL8</accession>
<evidence type="ECO:0000256" key="1">
    <source>
        <dbReference type="SAM" id="SignalP"/>
    </source>
</evidence>
<dbReference type="Ensembl" id="ENSLOCT00000006135.1">
    <property type="protein sequence ID" value="ENSLOCP00000006127.1"/>
    <property type="gene ID" value="ENSLOCG00000005089.1"/>
</dbReference>
<protein>
    <submittedName>
        <fullName evidence="2">Uncharacterized protein</fullName>
    </submittedName>
</protein>
<keyword evidence="1" id="KW-0732">Signal</keyword>
<reference evidence="3" key="1">
    <citation type="submission" date="2011-12" db="EMBL/GenBank/DDBJ databases">
        <title>The Draft Genome of Lepisosteus oculatus.</title>
        <authorList>
            <consortium name="The Broad Institute Genome Assembly &amp; Analysis Group"/>
            <consortium name="Computational R&amp;D Group"/>
            <consortium name="and Sequencing Platform"/>
            <person name="Di Palma F."/>
            <person name="Alfoldi J."/>
            <person name="Johnson J."/>
            <person name="Berlin A."/>
            <person name="Gnerre S."/>
            <person name="Jaffe D."/>
            <person name="MacCallum I."/>
            <person name="Young S."/>
            <person name="Walker B.J."/>
            <person name="Lander E.S."/>
            <person name="Lindblad-Toh K."/>
        </authorList>
    </citation>
    <scope>NUCLEOTIDE SEQUENCE [LARGE SCALE GENOMIC DNA]</scope>
</reference>
<dbReference type="Bgee" id="ENSLOCG00000005089">
    <property type="expression patterns" value="Expressed in intestine and 4 other cell types or tissues"/>
</dbReference>
<reference evidence="2" key="3">
    <citation type="submission" date="2025-09" db="UniProtKB">
        <authorList>
            <consortium name="Ensembl"/>
        </authorList>
    </citation>
    <scope>IDENTIFICATION</scope>
</reference>
<feature type="chain" id="PRO_5004867946" evidence="1">
    <location>
        <begin position="27"/>
        <end position="65"/>
    </location>
</feature>
<evidence type="ECO:0000313" key="3">
    <source>
        <dbReference type="Proteomes" id="UP000018468"/>
    </source>
</evidence>
<reference evidence="2" key="2">
    <citation type="submission" date="2025-08" db="UniProtKB">
        <authorList>
            <consortium name="Ensembl"/>
        </authorList>
    </citation>
    <scope>IDENTIFICATION</scope>
</reference>
<dbReference type="EMBL" id="AHAT01018358">
    <property type="status" value="NOT_ANNOTATED_CDS"/>
    <property type="molecule type" value="Genomic_DNA"/>
</dbReference>
<name>W5MCL8_LEPOC</name>
<feature type="signal peptide" evidence="1">
    <location>
        <begin position="1"/>
        <end position="26"/>
    </location>
</feature>